<dbReference type="Proteomes" id="UP000237271">
    <property type="component" value="Unassembled WGS sequence"/>
</dbReference>
<organism evidence="1 2">
    <name type="scientific">Phytophthora palmivora</name>
    <dbReference type="NCBI Taxonomy" id="4796"/>
    <lineage>
        <taxon>Eukaryota</taxon>
        <taxon>Sar</taxon>
        <taxon>Stramenopiles</taxon>
        <taxon>Oomycota</taxon>
        <taxon>Peronosporomycetes</taxon>
        <taxon>Peronosporales</taxon>
        <taxon>Peronosporaceae</taxon>
        <taxon>Phytophthora</taxon>
    </lineage>
</organism>
<dbReference type="EMBL" id="NCKW01006687">
    <property type="protein sequence ID" value="POM70970.1"/>
    <property type="molecule type" value="Genomic_DNA"/>
</dbReference>
<keyword evidence="2" id="KW-1185">Reference proteome</keyword>
<reference evidence="1 2" key="1">
    <citation type="journal article" date="2017" name="Genome Biol. Evol.">
        <title>Phytophthora megakarya and P. palmivora, closely related causal agents of cacao black pod rot, underwent increases in genome sizes and gene numbers by different mechanisms.</title>
        <authorList>
            <person name="Ali S.S."/>
            <person name="Shao J."/>
            <person name="Lary D.J."/>
            <person name="Kronmiller B."/>
            <person name="Shen D."/>
            <person name="Strem M.D."/>
            <person name="Amoako-Attah I."/>
            <person name="Akrofi A.Y."/>
            <person name="Begoude B.A."/>
            <person name="Ten Hoopen G.M."/>
            <person name="Coulibaly K."/>
            <person name="Kebe B.I."/>
            <person name="Melnick R.L."/>
            <person name="Guiltinan M.J."/>
            <person name="Tyler B.M."/>
            <person name="Meinhardt L.W."/>
            <person name="Bailey B.A."/>
        </authorList>
    </citation>
    <scope>NUCLEOTIDE SEQUENCE [LARGE SCALE GENOMIC DNA]</scope>
    <source>
        <strain evidence="2">sbr112.9</strain>
    </source>
</reference>
<accession>A0A2P4XZJ2</accession>
<gene>
    <name evidence="1" type="ORF">PHPALM_12526</name>
</gene>
<evidence type="ECO:0000313" key="2">
    <source>
        <dbReference type="Proteomes" id="UP000237271"/>
    </source>
</evidence>
<protein>
    <submittedName>
        <fullName evidence="1">Uncharacterized protein</fullName>
    </submittedName>
</protein>
<sequence>MNALGTVEDEEEDELVSELLAETRGALLKVDPSISNADDNLLMGDSPLTKTSCVRVCISSATLTLRKHEKDEQVENEECTTTESEEEFVPVANLGMVKVSLQARKRKVARPAVPILHLTLSYVALEMLLARGEEKSGTDLVFEIEMVELESAIASESREDATSKTGKVLLSWGSIDSSHFSACVSHPYFINSFFGEETTRLNQRNTRSFEIVKVSLNTDIPVWKTLEVGGSSRDSNENTNSSCDCFTTWNGKRVRCIPIATISGICQQTIRAIGIKERVLDGGILSNAVSTAWASSGNPISIPDGMSRAFASAAEEYRAHRNPDLGAPENLTQLLQPQLTALIAQAIAI</sequence>
<comment type="caution">
    <text evidence="1">The sequence shown here is derived from an EMBL/GenBank/DDBJ whole genome shotgun (WGS) entry which is preliminary data.</text>
</comment>
<evidence type="ECO:0000313" key="1">
    <source>
        <dbReference type="EMBL" id="POM70970.1"/>
    </source>
</evidence>
<name>A0A2P4XZJ2_9STRA</name>
<dbReference type="AlphaFoldDB" id="A0A2P4XZJ2"/>
<dbReference type="OrthoDB" id="445152at2759"/>
<proteinExistence type="predicted"/>